<evidence type="ECO:0000256" key="1">
    <source>
        <dbReference type="SAM" id="SignalP"/>
    </source>
</evidence>
<dbReference type="AlphaFoldDB" id="A0A914IG04"/>
<protein>
    <submittedName>
        <fullName evidence="3">Uncharacterized protein</fullName>
    </submittedName>
</protein>
<keyword evidence="1" id="KW-0732">Signal</keyword>
<accession>A0A914IG04</accession>
<name>A0A914IG04_GLORO</name>
<proteinExistence type="predicted"/>
<feature type="chain" id="PRO_5038102102" evidence="1">
    <location>
        <begin position="22"/>
        <end position="82"/>
    </location>
</feature>
<organism evidence="2 3">
    <name type="scientific">Globodera rostochiensis</name>
    <name type="common">Golden nematode worm</name>
    <name type="synonym">Heterodera rostochiensis</name>
    <dbReference type="NCBI Taxonomy" id="31243"/>
    <lineage>
        <taxon>Eukaryota</taxon>
        <taxon>Metazoa</taxon>
        <taxon>Ecdysozoa</taxon>
        <taxon>Nematoda</taxon>
        <taxon>Chromadorea</taxon>
        <taxon>Rhabditida</taxon>
        <taxon>Tylenchina</taxon>
        <taxon>Tylenchomorpha</taxon>
        <taxon>Tylenchoidea</taxon>
        <taxon>Heteroderidae</taxon>
        <taxon>Heteroderinae</taxon>
        <taxon>Globodera</taxon>
    </lineage>
</organism>
<feature type="signal peptide" evidence="1">
    <location>
        <begin position="1"/>
        <end position="21"/>
    </location>
</feature>
<keyword evidence="2" id="KW-1185">Reference proteome</keyword>
<sequence length="82" mass="9013">MNKLFLLALLCIGTIQCVVNAAPQLGMASGSSKNKMASNYQHETGVLQIGRILHDVKRLRHLASSRATMNAHARINDLKENQ</sequence>
<reference evidence="3" key="1">
    <citation type="submission" date="2022-11" db="UniProtKB">
        <authorList>
            <consortium name="WormBaseParasite"/>
        </authorList>
    </citation>
    <scope>IDENTIFICATION</scope>
</reference>
<dbReference type="Proteomes" id="UP000887572">
    <property type="component" value="Unplaced"/>
</dbReference>
<evidence type="ECO:0000313" key="3">
    <source>
        <dbReference type="WBParaSite" id="Gr19_v10_g99.t1"/>
    </source>
</evidence>
<evidence type="ECO:0000313" key="2">
    <source>
        <dbReference type="Proteomes" id="UP000887572"/>
    </source>
</evidence>
<dbReference type="WBParaSite" id="Gr19_v10_g99.t1">
    <property type="protein sequence ID" value="Gr19_v10_g99.t1"/>
    <property type="gene ID" value="Gr19_v10_g99"/>
</dbReference>